<reference evidence="2 3" key="1">
    <citation type="submission" date="2014-11" db="EMBL/GenBank/DDBJ databases">
        <authorList>
            <person name="Wibberg Daniel"/>
        </authorList>
    </citation>
    <scope>NUCLEOTIDE SEQUENCE [LARGE SCALE GENOMIC DNA]</scope>
    <source>
        <strain evidence="2">Rhizoctonia solani AG1-IB 7/3/14</strain>
    </source>
</reference>
<feature type="region of interest" description="Disordered" evidence="1">
    <location>
        <begin position="1"/>
        <end position="56"/>
    </location>
</feature>
<proteinExistence type="predicted"/>
<accession>A0A0B7F2I7</accession>
<protein>
    <submittedName>
        <fullName evidence="2">Uncharacterized protein</fullName>
    </submittedName>
</protein>
<feature type="compositionally biased region" description="Polar residues" evidence="1">
    <location>
        <begin position="1"/>
        <end position="22"/>
    </location>
</feature>
<evidence type="ECO:0000256" key="1">
    <source>
        <dbReference type="SAM" id="MobiDB-lite"/>
    </source>
</evidence>
<keyword evidence="3" id="KW-1185">Reference proteome</keyword>
<evidence type="ECO:0000313" key="2">
    <source>
        <dbReference type="EMBL" id="CEL51710.1"/>
    </source>
</evidence>
<dbReference type="AlphaFoldDB" id="A0A0B7F2I7"/>
<sequence length="114" mass="12386">MEQGQRTTPNRVQSRGYSTTRCPHQVAHIGDNDGKGLECPPSNAVASGRSESYPSVGSGSSIKNGLHFYNPCSVCSIVSLEHSHITVLPLHQSYDANRTIPAWRFVASVCLWST</sequence>
<dbReference type="Proteomes" id="UP000059188">
    <property type="component" value="Unassembled WGS sequence"/>
</dbReference>
<organism evidence="2 3">
    <name type="scientific">Thanatephorus cucumeris (strain AG1-IB / isolate 7/3/14)</name>
    <name type="common">Lettuce bottom rot fungus</name>
    <name type="synonym">Rhizoctonia solani</name>
    <dbReference type="NCBI Taxonomy" id="1108050"/>
    <lineage>
        <taxon>Eukaryota</taxon>
        <taxon>Fungi</taxon>
        <taxon>Dikarya</taxon>
        <taxon>Basidiomycota</taxon>
        <taxon>Agaricomycotina</taxon>
        <taxon>Agaricomycetes</taxon>
        <taxon>Cantharellales</taxon>
        <taxon>Ceratobasidiaceae</taxon>
        <taxon>Rhizoctonia</taxon>
        <taxon>Rhizoctonia solani AG-1</taxon>
    </lineage>
</organism>
<evidence type="ECO:0000313" key="3">
    <source>
        <dbReference type="Proteomes" id="UP000059188"/>
    </source>
</evidence>
<dbReference type="EMBL" id="LN679100">
    <property type="protein sequence ID" value="CEL51710.1"/>
    <property type="molecule type" value="Genomic_DNA"/>
</dbReference>
<name>A0A0B7F2I7_THACB</name>
<gene>
    <name evidence="2" type="ORF">RSOLAG1IB_00245</name>
</gene>